<dbReference type="GO" id="GO:0046933">
    <property type="term" value="F:proton-transporting ATP synthase activity, rotational mechanism"/>
    <property type="evidence" value="ECO:0007669"/>
    <property type="project" value="TreeGrafter"/>
</dbReference>
<dbReference type="EMBL" id="MVGC01000040">
    <property type="protein sequence ID" value="RJE25711.1"/>
    <property type="molecule type" value="Genomic_DNA"/>
</dbReference>
<keyword evidence="3 10" id="KW-0138">CF(0)</keyword>
<dbReference type="STRING" id="2070753.A0A3A3A8L9"/>
<dbReference type="FunFam" id="1.20.5.2210:FF:000002">
    <property type="entry name" value="ATP synthase subunit 4 mitochondrial"/>
    <property type="match status" value="1"/>
</dbReference>
<comment type="similarity">
    <text evidence="1 10">Belongs to the eukaryotic ATPase B chain family.</text>
</comment>
<dbReference type="GO" id="GO:0005743">
    <property type="term" value="C:mitochondrial inner membrane"/>
    <property type="evidence" value="ECO:0007669"/>
    <property type="project" value="UniProtKB-SubCell"/>
</dbReference>
<dbReference type="Pfam" id="PF05405">
    <property type="entry name" value="Mt_ATP-synt_B"/>
    <property type="match status" value="1"/>
</dbReference>
<dbReference type="Proteomes" id="UP000266188">
    <property type="component" value="Unassembled WGS sequence"/>
</dbReference>
<keyword evidence="8 10" id="KW-0472">Membrane</keyword>
<evidence type="ECO:0000256" key="9">
    <source>
        <dbReference type="ARBA" id="ARBA00062152"/>
    </source>
</evidence>
<evidence type="ECO:0000313" key="12">
    <source>
        <dbReference type="Proteomes" id="UP000266188"/>
    </source>
</evidence>
<evidence type="ECO:0000256" key="2">
    <source>
        <dbReference type="ARBA" id="ARBA00022448"/>
    </source>
</evidence>
<comment type="subunit">
    <text evidence="9 10">F-type ATPases have 2 components, CF(1) - the catalytic core - and CF(0) - the membrane proton channel. In yeast, the dimeric form of ATP synthase consists of 17 polypeptides: alpha, beta, gamma, delta, epsilon, 4 (B), 5 (OSCP), 6 (A), 8, 9 (C), d, E (Tim11), f, g, h, i/j and k.</text>
</comment>
<comment type="function">
    <text evidence="10">Subunit b, of the mitochondrial membrane ATP synthase complex (F(1)F(0) ATP synthase or Complex V) that produces ATP from ADP in the presence of a proton gradient across the membrane which is generated by electron transport complexes of the respiratory chain. ATP synthase complex consist of a soluble F(1) head domain - the catalytic core - and a membrane F(1) domain - the membrane proton channel. These two domains are linked by a central stalk rotating inside the F(1) region and a stationary peripheral stalk. During catalysis, ATP synthesis in the catalytic domain of F(1) is coupled via a rotary mechanism of the central stalk subunits to proton translocation. In vivo, can only synthesize ATP although its ATP hydrolase activity can be activated artificially in vitro. Part of the complex F(0) domain. Part of the complex F(0) domain and the peripheric stalk, which acts as a stator to hold the catalytic alpha(3)beta(3) subcomplex and subunit a/ATP6 static relative to the rotary elements.</text>
</comment>
<evidence type="ECO:0000256" key="1">
    <source>
        <dbReference type="ARBA" id="ARBA00007479"/>
    </source>
</evidence>
<organism evidence="11 12">
    <name type="scientific">Aspergillus sclerotialis</name>
    <dbReference type="NCBI Taxonomy" id="2070753"/>
    <lineage>
        <taxon>Eukaryota</taxon>
        <taxon>Fungi</taxon>
        <taxon>Dikarya</taxon>
        <taxon>Ascomycota</taxon>
        <taxon>Pezizomycotina</taxon>
        <taxon>Eurotiomycetes</taxon>
        <taxon>Eurotiomycetidae</taxon>
        <taxon>Eurotiales</taxon>
        <taxon>Aspergillaceae</taxon>
        <taxon>Aspergillus</taxon>
        <taxon>Aspergillus subgen. Polypaecilum</taxon>
    </lineage>
</organism>
<keyword evidence="6 10" id="KW-0406">Ion transport</keyword>
<gene>
    <name evidence="11" type="ORF">PHISCL_01974</name>
</gene>
<keyword evidence="5 10" id="KW-0999">Mitochondrion inner membrane</keyword>
<evidence type="ECO:0000256" key="4">
    <source>
        <dbReference type="ARBA" id="ARBA00022781"/>
    </source>
</evidence>
<accession>A0A3A3A8L9</accession>
<dbReference type="InterPro" id="IPR013837">
    <property type="entry name" value="ATP_synth_F0_suB"/>
</dbReference>
<comment type="caution">
    <text evidence="11">The sequence shown here is derived from an EMBL/GenBank/DDBJ whole genome shotgun (WGS) entry which is preliminary data.</text>
</comment>
<keyword evidence="2 10" id="KW-0813">Transport</keyword>
<dbReference type="PANTHER" id="PTHR12733">
    <property type="entry name" value="MITOCHONDRIAL ATP SYNTHASE B CHAIN"/>
    <property type="match status" value="1"/>
</dbReference>
<dbReference type="GO" id="GO:0045259">
    <property type="term" value="C:proton-transporting ATP synthase complex"/>
    <property type="evidence" value="ECO:0007669"/>
    <property type="project" value="UniProtKB-KW"/>
</dbReference>
<sequence>MASRLTRSALGAARLRPAVSTRNLTPITGTLTAVRSNSNLPSEDPKQKAQSILDSLPGNSLVSKTATLSAAAGLSIAAISNELYVVNEETVVLFCVLSVFTAVAKYGGPAYKEWAEGQVQKYRDILNAARADHTNAVKQRIDNVQELSGVVDVTKSLFEVSRETAKLEAQAYELEQRTALAAEAKQVLDSWVRYEGQVRQRQQRELAETVMGRINKELENPKVLQQILQQSVADVEPEHGTPGGYPPPAPKAYPKILLQNIVLAFDVPDHTPNTTVVFSREYYPPGVSEIIGRGGWCYIGLVNESTVLK</sequence>
<dbReference type="OrthoDB" id="67388at2759"/>
<keyword evidence="4 10" id="KW-0375">Hydrogen ion transport</keyword>
<dbReference type="Gene3D" id="1.20.5.2210">
    <property type="match status" value="1"/>
</dbReference>
<evidence type="ECO:0000256" key="10">
    <source>
        <dbReference type="RuleBase" id="RU368017"/>
    </source>
</evidence>
<dbReference type="SUPFAM" id="SSF161060">
    <property type="entry name" value="ATP synthase B chain-like"/>
    <property type="match status" value="1"/>
</dbReference>
<name>A0A3A3A8L9_9EURO</name>
<proteinExistence type="inferred from homology"/>
<dbReference type="InterPro" id="IPR008688">
    <property type="entry name" value="ATP_synth_Bsub_B/MI25"/>
</dbReference>
<dbReference type="PANTHER" id="PTHR12733:SF3">
    <property type="entry name" value="ATP SYNTHASE F(0) COMPLEX SUBUNIT B1, MITOCHONDRIAL"/>
    <property type="match status" value="1"/>
</dbReference>
<keyword evidence="7 10" id="KW-0496">Mitochondrion</keyword>
<dbReference type="AlphaFoldDB" id="A0A3A3A8L9"/>
<reference evidence="12" key="1">
    <citation type="submission" date="2017-02" db="EMBL/GenBank/DDBJ databases">
        <authorList>
            <person name="Tafer H."/>
            <person name="Lopandic K."/>
        </authorList>
    </citation>
    <scope>NUCLEOTIDE SEQUENCE [LARGE SCALE GENOMIC DNA]</scope>
    <source>
        <strain evidence="12">CBS 366.77</strain>
    </source>
</reference>
<evidence type="ECO:0000256" key="7">
    <source>
        <dbReference type="ARBA" id="ARBA00023128"/>
    </source>
</evidence>
<evidence type="ECO:0000256" key="5">
    <source>
        <dbReference type="ARBA" id="ARBA00022792"/>
    </source>
</evidence>
<protein>
    <recommendedName>
        <fullName evidence="10">ATP synthase subunit 4</fullName>
    </recommendedName>
</protein>
<comment type="subcellular location">
    <subcellularLocation>
        <location evidence="10">Mitochondrion</location>
    </subcellularLocation>
    <subcellularLocation>
        <location evidence="10">Mitochondrion inner membrane</location>
    </subcellularLocation>
</comment>
<evidence type="ECO:0000256" key="6">
    <source>
        <dbReference type="ARBA" id="ARBA00023065"/>
    </source>
</evidence>
<keyword evidence="12" id="KW-1185">Reference proteome</keyword>
<evidence type="ECO:0000313" key="11">
    <source>
        <dbReference type="EMBL" id="RJE25711.1"/>
    </source>
</evidence>
<evidence type="ECO:0000256" key="3">
    <source>
        <dbReference type="ARBA" id="ARBA00022547"/>
    </source>
</evidence>
<evidence type="ECO:0000256" key="8">
    <source>
        <dbReference type="ARBA" id="ARBA00023136"/>
    </source>
</evidence>